<dbReference type="AlphaFoldDB" id="A0A099T1P4"/>
<dbReference type="Pfam" id="PF07790">
    <property type="entry name" value="Pilin_N"/>
    <property type="match status" value="1"/>
</dbReference>
<proteinExistence type="predicted"/>
<dbReference type="Proteomes" id="UP000029859">
    <property type="component" value="Unassembled WGS sequence"/>
</dbReference>
<feature type="domain" description="Archaeal Type IV pilin N-terminal" evidence="2">
    <location>
        <begin position="2"/>
        <end position="72"/>
    </location>
</feature>
<evidence type="ECO:0000259" key="2">
    <source>
        <dbReference type="Pfam" id="PF07790"/>
    </source>
</evidence>
<dbReference type="InterPro" id="IPR012859">
    <property type="entry name" value="Pilin_N_archaeal"/>
</dbReference>
<feature type="transmembrane region" description="Helical" evidence="1">
    <location>
        <begin position="12"/>
        <end position="30"/>
    </location>
</feature>
<sequence>MVSEIIGEMLKLAIAVALVSLLSIAVYGNMPDERVPYVEIEITNVTSSSADITHVGGDPVHSTYITILVSNSSGTYPEIKLNDRKSIWKMNRTSGSWENDTYMEYWKFGDTLHLNTSLTNITEISVVHPRAVLATAEVRPVW</sequence>
<accession>A0A099T1P4</accession>
<dbReference type="EMBL" id="JRHO01000014">
    <property type="protein sequence ID" value="KGK98116.1"/>
    <property type="molecule type" value="Genomic_DNA"/>
</dbReference>
<evidence type="ECO:0000256" key="1">
    <source>
        <dbReference type="SAM" id="Phobius"/>
    </source>
</evidence>
<evidence type="ECO:0000313" key="4">
    <source>
        <dbReference type="Proteomes" id="UP000029859"/>
    </source>
</evidence>
<gene>
    <name evidence="3" type="ORF">LI82_10305</name>
</gene>
<keyword evidence="4" id="KW-1185">Reference proteome</keyword>
<evidence type="ECO:0000313" key="3">
    <source>
        <dbReference type="EMBL" id="KGK98116.1"/>
    </source>
</evidence>
<comment type="caution">
    <text evidence="3">The sequence shown here is derived from an EMBL/GenBank/DDBJ whole genome shotgun (WGS) entry which is preliminary data.</text>
</comment>
<organism evidence="3 4">
    <name type="scientific">Methanococcoides methylutens</name>
    <dbReference type="NCBI Taxonomy" id="2226"/>
    <lineage>
        <taxon>Archaea</taxon>
        <taxon>Methanobacteriati</taxon>
        <taxon>Methanobacteriota</taxon>
        <taxon>Stenosarchaea group</taxon>
        <taxon>Methanomicrobia</taxon>
        <taxon>Methanosarcinales</taxon>
        <taxon>Methanosarcinaceae</taxon>
        <taxon>Methanococcoides</taxon>
    </lineage>
</organism>
<dbReference type="OrthoDB" id="142048at2157"/>
<keyword evidence="1" id="KW-1133">Transmembrane helix</keyword>
<name>A0A099T1P4_METMT</name>
<protein>
    <recommendedName>
        <fullName evidence="2">Archaeal Type IV pilin N-terminal domain-containing protein</fullName>
    </recommendedName>
</protein>
<keyword evidence="1" id="KW-0472">Membrane</keyword>
<keyword evidence="1" id="KW-0812">Transmembrane</keyword>
<dbReference type="RefSeq" id="WP_048195387.1">
    <property type="nucleotide sequence ID" value="NZ_CAAGSM010000001.1"/>
</dbReference>
<reference evidence="3 4" key="1">
    <citation type="submission" date="2014-09" db="EMBL/GenBank/DDBJ databases">
        <title>Draft genome sequence of an obligately methylotrophic methanogen, Methanococcoides methylutens, isolated from marine sediment.</title>
        <authorList>
            <person name="Guan Y."/>
            <person name="Ngugi D.K."/>
            <person name="Blom J."/>
            <person name="Ali S."/>
            <person name="Ferry J.G."/>
            <person name="Stingl U."/>
        </authorList>
    </citation>
    <scope>NUCLEOTIDE SEQUENCE [LARGE SCALE GENOMIC DNA]</scope>
    <source>
        <strain evidence="3 4">DSM 2657</strain>
    </source>
</reference>